<evidence type="ECO:0000313" key="1">
    <source>
        <dbReference type="EMBL" id="CAG8565663.1"/>
    </source>
</evidence>
<gene>
    <name evidence="1" type="ORF">GMARGA_LOCUS5233</name>
</gene>
<name>A0ABN7UG06_GIGMA</name>
<comment type="caution">
    <text evidence="1">The sequence shown here is derived from an EMBL/GenBank/DDBJ whole genome shotgun (WGS) entry which is preliminary data.</text>
</comment>
<protein>
    <submittedName>
        <fullName evidence="1">8619_t:CDS:1</fullName>
    </submittedName>
</protein>
<organism evidence="1 2">
    <name type="scientific">Gigaspora margarita</name>
    <dbReference type="NCBI Taxonomy" id="4874"/>
    <lineage>
        <taxon>Eukaryota</taxon>
        <taxon>Fungi</taxon>
        <taxon>Fungi incertae sedis</taxon>
        <taxon>Mucoromycota</taxon>
        <taxon>Glomeromycotina</taxon>
        <taxon>Glomeromycetes</taxon>
        <taxon>Diversisporales</taxon>
        <taxon>Gigasporaceae</taxon>
        <taxon>Gigaspora</taxon>
    </lineage>
</organism>
<accession>A0ABN7UG06</accession>
<proteinExistence type="predicted"/>
<reference evidence="1 2" key="1">
    <citation type="submission" date="2021-06" db="EMBL/GenBank/DDBJ databases">
        <authorList>
            <person name="Kallberg Y."/>
            <person name="Tangrot J."/>
            <person name="Rosling A."/>
        </authorList>
    </citation>
    <scope>NUCLEOTIDE SEQUENCE [LARGE SCALE GENOMIC DNA]</scope>
    <source>
        <strain evidence="1 2">120-4 pot B 10/14</strain>
    </source>
</reference>
<keyword evidence="2" id="KW-1185">Reference proteome</keyword>
<sequence length="151" mass="18403">MRLKVSFEKSKNMPPLRVTESSHQGTTFLQKIILKNKEAYKKILEKLFIKEERNKKNIFRKRDRFNWETNIIANIVYPYEVLGKDGFYLEEENNSYYSSNDEKKLAKYLGSMLMRYFGDQQMYNENGKIIFTELVQHRYVYDYKKEFYIKI</sequence>
<dbReference type="Proteomes" id="UP000789901">
    <property type="component" value="Unassembled WGS sequence"/>
</dbReference>
<dbReference type="EMBL" id="CAJVQB010002190">
    <property type="protein sequence ID" value="CAG8565663.1"/>
    <property type="molecule type" value="Genomic_DNA"/>
</dbReference>
<evidence type="ECO:0000313" key="2">
    <source>
        <dbReference type="Proteomes" id="UP000789901"/>
    </source>
</evidence>